<keyword evidence="2" id="KW-1185">Reference proteome</keyword>
<dbReference type="Gene3D" id="2.115.10.20">
    <property type="entry name" value="Glycosyl hydrolase domain, family 43"/>
    <property type="match status" value="1"/>
</dbReference>
<protein>
    <recommendedName>
        <fullName evidence="3">Glycosyl hydrolase family 43</fullName>
    </recommendedName>
</protein>
<proteinExistence type="predicted"/>
<evidence type="ECO:0008006" key="3">
    <source>
        <dbReference type="Google" id="ProtNLM"/>
    </source>
</evidence>
<evidence type="ECO:0000313" key="1">
    <source>
        <dbReference type="EMBL" id="PZX47567.1"/>
    </source>
</evidence>
<dbReference type="EMBL" id="QKZT01000024">
    <property type="protein sequence ID" value="PZX47567.1"/>
    <property type="molecule type" value="Genomic_DNA"/>
</dbReference>
<dbReference type="InterPro" id="IPR023296">
    <property type="entry name" value="Glyco_hydro_beta-prop_sf"/>
</dbReference>
<dbReference type="SUPFAM" id="SSF75005">
    <property type="entry name" value="Arabinanase/levansucrase/invertase"/>
    <property type="match status" value="2"/>
</dbReference>
<dbReference type="Proteomes" id="UP000248882">
    <property type="component" value="Unassembled WGS sequence"/>
</dbReference>
<dbReference type="CDD" id="cd08994">
    <property type="entry name" value="GH43_62_32_68_117_130-like"/>
    <property type="match status" value="1"/>
</dbReference>
<organism evidence="1 2">
    <name type="scientific">Algoriphagus chordae</name>
    <dbReference type="NCBI Taxonomy" id="237019"/>
    <lineage>
        <taxon>Bacteria</taxon>
        <taxon>Pseudomonadati</taxon>
        <taxon>Bacteroidota</taxon>
        <taxon>Cytophagia</taxon>
        <taxon>Cytophagales</taxon>
        <taxon>Cyclobacteriaceae</taxon>
        <taxon>Algoriphagus</taxon>
    </lineage>
</organism>
<reference evidence="1 2" key="1">
    <citation type="submission" date="2018-06" db="EMBL/GenBank/DDBJ databases">
        <title>Genomic Encyclopedia of Archaeal and Bacterial Type Strains, Phase II (KMG-II): from individual species to whole genera.</title>
        <authorList>
            <person name="Goeker M."/>
        </authorList>
    </citation>
    <scope>NUCLEOTIDE SEQUENCE [LARGE SCALE GENOMIC DNA]</scope>
    <source>
        <strain evidence="1 2">DSM 19830</strain>
    </source>
</reference>
<accession>A0A2W7QV67</accession>
<evidence type="ECO:0000313" key="2">
    <source>
        <dbReference type="Proteomes" id="UP000248882"/>
    </source>
</evidence>
<comment type="caution">
    <text evidence="1">The sequence shown here is derived from an EMBL/GenBank/DDBJ whole genome shotgun (WGS) entry which is preliminary data.</text>
</comment>
<dbReference type="AlphaFoldDB" id="A0A2W7QV67"/>
<gene>
    <name evidence="1" type="ORF">LV85_03916</name>
</gene>
<dbReference type="RefSeq" id="WP_245942383.1">
    <property type="nucleotide sequence ID" value="NZ_QKZT01000024.1"/>
</dbReference>
<name>A0A2W7QV67_9BACT</name>
<sequence>MKTSQTEIKAQHILTTRSAKICAFFCEDLWEVFWNFRKKLALACLLISLSGIATAQFQVKSLPVSAELKKGEESQFLDGPSILKLKDYFVWGGSAVKGKDGKYHMLFAMWESGTGKASFSQSWVLESKIGYAVSDFPDRDFKFQKIILKGARYNGDPEAWDAQGVHNPHVKEFDGSFYLYYIGGKDPGKKIAPDVDKRNRVQQSQQIGVIQFDSFEDLVAGNFKRAAKPLLSPRTRVKKNNVVSPSPEGTVAKPDNLIVVNPSVDYNPKTKEYMLFFKGNIYEPSWKGVHGVATGPTPMGPFTARDEFIFDVRMPDGKMASTEDPYVWFSTKYDCFFAVVKDFTGVVAKSEKKVLAILKSEDGINWEITSEPLFMKREVTLENGQTIQLDRLERPQLLLSEDGTPLYLYCAAAVDNVNPKTDGSSFNIQIPLAVNPAN</sequence>